<sequence>MVGVAFRPQGRDPVTGLDCVGLVWAAYAAAGCRLVRPVGYPLRGWSRERIEAALTAAGFVAAVGSAHAGDVALIAYPAGQFHLVILGSASFVHAHAGLRRVVETPLDRPICGLAWWRLEQCPPRCN</sequence>
<evidence type="ECO:0000256" key="4">
    <source>
        <dbReference type="ARBA" id="ARBA00022807"/>
    </source>
</evidence>
<dbReference type="GO" id="GO:0008234">
    <property type="term" value="F:cysteine-type peptidase activity"/>
    <property type="evidence" value="ECO:0007669"/>
    <property type="project" value="UniProtKB-KW"/>
</dbReference>
<evidence type="ECO:0000256" key="2">
    <source>
        <dbReference type="ARBA" id="ARBA00022670"/>
    </source>
</evidence>
<organism evidence="6 7">
    <name type="scientific">Sphingopyxis fribergensis</name>
    <dbReference type="NCBI Taxonomy" id="1515612"/>
    <lineage>
        <taxon>Bacteria</taxon>
        <taxon>Pseudomonadati</taxon>
        <taxon>Pseudomonadota</taxon>
        <taxon>Alphaproteobacteria</taxon>
        <taxon>Sphingomonadales</taxon>
        <taxon>Sphingomonadaceae</taxon>
        <taxon>Sphingopyxis</taxon>
    </lineage>
</organism>
<dbReference type="PROSITE" id="PS51257">
    <property type="entry name" value="PROKAR_LIPOPROTEIN"/>
    <property type="match status" value="1"/>
</dbReference>
<dbReference type="SUPFAM" id="SSF54001">
    <property type="entry name" value="Cysteine proteinases"/>
    <property type="match status" value="1"/>
</dbReference>
<keyword evidence="2" id="KW-0645">Protease</keyword>
<dbReference type="EMBL" id="CP009122">
    <property type="protein sequence ID" value="AJA07528.1"/>
    <property type="molecule type" value="Genomic_DNA"/>
</dbReference>
<dbReference type="Pfam" id="PF00877">
    <property type="entry name" value="NLPC_P60"/>
    <property type="match status" value="1"/>
</dbReference>
<dbReference type="InterPro" id="IPR038765">
    <property type="entry name" value="Papain-like_cys_pep_sf"/>
</dbReference>
<dbReference type="Proteomes" id="UP000030907">
    <property type="component" value="Chromosome"/>
</dbReference>
<evidence type="ECO:0000313" key="6">
    <source>
        <dbReference type="EMBL" id="AJA07528.1"/>
    </source>
</evidence>
<proteinExistence type="inferred from homology"/>
<evidence type="ECO:0000256" key="1">
    <source>
        <dbReference type="ARBA" id="ARBA00007074"/>
    </source>
</evidence>
<name>A0A0A7PE75_9SPHN</name>
<gene>
    <name evidence="6" type="ORF">SKP52_02995</name>
</gene>
<dbReference type="KEGG" id="sphk:SKP52_02995"/>
<evidence type="ECO:0000256" key="3">
    <source>
        <dbReference type="ARBA" id="ARBA00022801"/>
    </source>
</evidence>
<accession>A0A0A7PE75</accession>
<keyword evidence="7" id="KW-1185">Reference proteome</keyword>
<keyword evidence="4" id="KW-0788">Thiol protease</keyword>
<keyword evidence="3" id="KW-0378">Hydrolase</keyword>
<dbReference type="GO" id="GO:0006508">
    <property type="term" value="P:proteolysis"/>
    <property type="evidence" value="ECO:0007669"/>
    <property type="project" value="UniProtKB-KW"/>
</dbReference>
<feature type="domain" description="NlpC/P60" evidence="5">
    <location>
        <begin position="4"/>
        <end position="102"/>
    </location>
</feature>
<reference evidence="6 7" key="1">
    <citation type="journal article" date="2015" name="Int. J. Syst. Evol. Microbiol.">
        <title>Description of Sphingopyxis fribergensis sp. nov. - a soil bacterium with the ability to degrade styrene and phenylacetic acid.</title>
        <authorList>
            <person name="Oelschlagel M."/>
            <person name="Ruckert C."/>
            <person name="Kalinowski J."/>
            <person name="Schmidt G."/>
            <person name="Schlomann M."/>
            <person name="Tischler D."/>
        </authorList>
    </citation>
    <scope>NUCLEOTIDE SEQUENCE [LARGE SCALE GENOMIC DNA]</scope>
    <source>
        <strain evidence="6 7">Kp5.2</strain>
    </source>
</reference>
<comment type="similarity">
    <text evidence="1">Belongs to the peptidase C40 family.</text>
</comment>
<dbReference type="HOGENOM" id="CLU_115301_2_0_5"/>
<dbReference type="AlphaFoldDB" id="A0A0A7PE75"/>
<evidence type="ECO:0000313" key="7">
    <source>
        <dbReference type="Proteomes" id="UP000030907"/>
    </source>
</evidence>
<evidence type="ECO:0000259" key="5">
    <source>
        <dbReference type="Pfam" id="PF00877"/>
    </source>
</evidence>
<dbReference type="Gene3D" id="3.90.1720.10">
    <property type="entry name" value="endopeptidase domain like (from Nostoc punctiforme)"/>
    <property type="match status" value="1"/>
</dbReference>
<protein>
    <recommendedName>
        <fullName evidence="5">NlpC/P60 domain-containing protein</fullName>
    </recommendedName>
</protein>
<dbReference type="InterPro" id="IPR000064">
    <property type="entry name" value="NLP_P60_dom"/>
</dbReference>
<dbReference type="STRING" id="1515612.SKP52_02995"/>